<dbReference type="GO" id="GO:0005524">
    <property type="term" value="F:ATP binding"/>
    <property type="evidence" value="ECO:0007669"/>
    <property type="project" value="UniProtKB-KW"/>
</dbReference>
<feature type="transmembrane region" description="Helical" evidence="3">
    <location>
        <begin position="200"/>
        <end position="219"/>
    </location>
</feature>
<keyword evidence="3" id="KW-0812">Transmembrane</keyword>
<gene>
    <name evidence="4" type="ORF">EVOR1521_LOCUS28111</name>
</gene>
<dbReference type="GO" id="GO:0004140">
    <property type="term" value="F:dephospho-CoA kinase activity"/>
    <property type="evidence" value="ECO:0007669"/>
    <property type="project" value="InterPro"/>
</dbReference>
<evidence type="ECO:0000256" key="3">
    <source>
        <dbReference type="SAM" id="Phobius"/>
    </source>
</evidence>
<protein>
    <recommendedName>
        <fullName evidence="6">Dephospho-CoA kinase</fullName>
    </recommendedName>
</protein>
<keyword evidence="1" id="KW-0547">Nucleotide-binding</keyword>
<dbReference type="AlphaFoldDB" id="A0AA36JIG9"/>
<organism evidence="4 5">
    <name type="scientific">Effrenium voratum</name>
    <dbReference type="NCBI Taxonomy" id="2562239"/>
    <lineage>
        <taxon>Eukaryota</taxon>
        <taxon>Sar</taxon>
        <taxon>Alveolata</taxon>
        <taxon>Dinophyceae</taxon>
        <taxon>Suessiales</taxon>
        <taxon>Symbiodiniaceae</taxon>
        <taxon>Effrenium</taxon>
    </lineage>
</organism>
<dbReference type="SUPFAM" id="SSF52540">
    <property type="entry name" value="P-loop containing nucleoside triphosphate hydrolases"/>
    <property type="match status" value="1"/>
</dbReference>
<evidence type="ECO:0008006" key="6">
    <source>
        <dbReference type="Google" id="ProtNLM"/>
    </source>
</evidence>
<dbReference type="PANTHER" id="PTHR10695">
    <property type="entry name" value="DEPHOSPHO-COA KINASE-RELATED"/>
    <property type="match status" value="1"/>
</dbReference>
<dbReference type="Proteomes" id="UP001178507">
    <property type="component" value="Unassembled WGS sequence"/>
</dbReference>
<dbReference type="HAMAP" id="MF_00376">
    <property type="entry name" value="Dephospho_CoA_kinase"/>
    <property type="match status" value="1"/>
</dbReference>
<sequence length="231" mass="25388">MGKSTVSRWLQEMSVPLDDADATVHRLYAPAGDAVRPVTKAFGEKVVGKDGGIDRGALSKLVVGEENKERLQQLEAIVHPLVEASRDLFIADAQKRNEPLCVLDIPLLFEKQLEKHCDLVVVVSAPAEQQRARVLARNDMTPEKFMAILAKQVPDAEKRLMADWVVDTGLAFEESKAQVVAFVKECREKVAGEKKRERTLYLLFMGAALLAGAAAAMVAQRALRRGGRSSL</sequence>
<dbReference type="PANTHER" id="PTHR10695:SF46">
    <property type="entry name" value="BIFUNCTIONAL COENZYME A SYNTHASE-RELATED"/>
    <property type="match status" value="1"/>
</dbReference>
<comment type="caution">
    <text evidence="4">The sequence shown here is derived from an EMBL/GenBank/DDBJ whole genome shotgun (WGS) entry which is preliminary data.</text>
</comment>
<proteinExistence type="inferred from homology"/>
<keyword evidence="2" id="KW-0067">ATP-binding</keyword>
<keyword evidence="3" id="KW-1133">Transmembrane helix</keyword>
<dbReference type="GO" id="GO:0015937">
    <property type="term" value="P:coenzyme A biosynthetic process"/>
    <property type="evidence" value="ECO:0007669"/>
    <property type="project" value="InterPro"/>
</dbReference>
<dbReference type="CDD" id="cd02022">
    <property type="entry name" value="DPCK"/>
    <property type="match status" value="1"/>
</dbReference>
<keyword evidence="3" id="KW-0472">Membrane</keyword>
<dbReference type="NCBIfam" id="TIGR00152">
    <property type="entry name" value="dephospho-CoA kinase"/>
    <property type="match status" value="1"/>
</dbReference>
<dbReference type="InterPro" id="IPR027417">
    <property type="entry name" value="P-loop_NTPase"/>
</dbReference>
<evidence type="ECO:0000256" key="2">
    <source>
        <dbReference type="ARBA" id="ARBA00022840"/>
    </source>
</evidence>
<dbReference type="InterPro" id="IPR001977">
    <property type="entry name" value="Depp_CoAkinase"/>
</dbReference>
<keyword evidence="5" id="KW-1185">Reference proteome</keyword>
<dbReference type="PROSITE" id="PS51219">
    <property type="entry name" value="DPCK"/>
    <property type="match status" value="1"/>
</dbReference>
<dbReference type="Gene3D" id="3.40.50.300">
    <property type="entry name" value="P-loop containing nucleotide triphosphate hydrolases"/>
    <property type="match status" value="1"/>
</dbReference>
<dbReference type="EMBL" id="CAUJNA010003615">
    <property type="protein sequence ID" value="CAJ1406050.1"/>
    <property type="molecule type" value="Genomic_DNA"/>
</dbReference>
<accession>A0AA36JIG9</accession>
<dbReference type="Pfam" id="PF01121">
    <property type="entry name" value="CoaE"/>
    <property type="match status" value="1"/>
</dbReference>
<reference evidence="4" key="1">
    <citation type="submission" date="2023-08" db="EMBL/GenBank/DDBJ databases">
        <authorList>
            <person name="Chen Y."/>
            <person name="Shah S."/>
            <person name="Dougan E. K."/>
            <person name="Thang M."/>
            <person name="Chan C."/>
        </authorList>
    </citation>
    <scope>NUCLEOTIDE SEQUENCE</scope>
</reference>
<evidence type="ECO:0000313" key="4">
    <source>
        <dbReference type="EMBL" id="CAJ1406050.1"/>
    </source>
</evidence>
<evidence type="ECO:0000313" key="5">
    <source>
        <dbReference type="Proteomes" id="UP001178507"/>
    </source>
</evidence>
<name>A0AA36JIG9_9DINO</name>
<evidence type="ECO:0000256" key="1">
    <source>
        <dbReference type="ARBA" id="ARBA00022741"/>
    </source>
</evidence>